<dbReference type="Gene3D" id="3.40.50.150">
    <property type="entry name" value="Vaccinia Virus protein VP39"/>
    <property type="match status" value="1"/>
</dbReference>
<dbReference type="AlphaFoldDB" id="A0A9Q0J951"/>
<dbReference type="GO" id="GO:0046872">
    <property type="term" value="F:metal ion binding"/>
    <property type="evidence" value="ECO:0007669"/>
    <property type="project" value="UniProtKB-KW"/>
</dbReference>
<keyword evidence="4" id="KW-0460">Magnesium</keyword>
<evidence type="ECO:0000256" key="4">
    <source>
        <dbReference type="ARBA" id="ARBA00022842"/>
    </source>
</evidence>
<evidence type="ECO:0000313" key="6">
    <source>
        <dbReference type="Proteomes" id="UP001141552"/>
    </source>
</evidence>
<dbReference type="PANTHER" id="PTHR31009">
    <property type="entry name" value="S-ADENOSYL-L-METHIONINE:CARBOXYL METHYLTRANSFERASE FAMILY PROTEIN"/>
    <property type="match status" value="1"/>
</dbReference>
<keyword evidence="2" id="KW-0808">Transferase</keyword>
<evidence type="ECO:0000256" key="2">
    <source>
        <dbReference type="ARBA" id="ARBA00022679"/>
    </source>
</evidence>
<keyword evidence="3" id="KW-0479">Metal-binding</keyword>
<dbReference type="Pfam" id="PF03492">
    <property type="entry name" value="Methyltransf_7"/>
    <property type="match status" value="1"/>
</dbReference>
<organism evidence="5 6">
    <name type="scientific">Turnera subulata</name>
    <dbReference type="NCBI Taxonomy" id="218843"/>
    <lineage>
        <taxon>Eukaryota</taxon>
        <taxon>Viridiplantae</taxon>
        <taxon>Streptophyta</taxon>
        <taxon>Embryophyta</taxon>
        <taxon>Tracheophyta</taxon>
        <taxon>Spermatophyta</taxon>
        <taxon>Magnoliopsida</taxon>
        <taxon>eudicotyledons</taxon>
        <taxon>Gunneridae</taxon>
        <taxon>Pentapetalae</taxon>
        <taxon>rosids</taxon>
        <taxon>fabids</taxon>
        <taxon>Malpighiales</taxon>
        <taxon>Passifloraceae</taxon>
        <taxon>Turnera</taxon>
    </lineage>
</organism>
<accession>A0A9Q0J951</accession>
<evidence type="ECO:0000256" key="3">
    <source>
        <dbReference type="ARBA" id="ARBA00022723"/>
    </source>
</evidence>
<protein>
    <submittedName>
        <fullName evidence="5">Uncharacterized protein</fullName>
    </submittedName>
</protein>
<gene>
    <name evidence="5" type="ORF">Tsubulata_004006</name>
</gene>
<dbReference type="InterPro" id="IPR029063">
    <property type="entry name" value="SAM-dependent_MTases_sf"/>
</dbReference>
<keyword evidence="1" id="KW-0489">Methyltransferase</keyword>
<evidence type="ECO:0000313" key="5">
    <source>
        <dbReference type="EMBL" id="KAJ4834016.1"/>
    </source>
</evidence>
<dbReference type="Gene3D" id="1.10.1200.270">
    <property type="entry name" value="Methyltransferase, alpha-helical capping domain"/>
    <property type="match status" value="1"/>
</dbReference>
<proteinExistence type="predicted"/>
<keyword evidence="6" id="KW-1185">Reference proteome</keyword>
<dbReference type="InterPro" id="IPR005299">
    <property type="entry name" value="MeTrfase_7"/>
</dbReference>
<sequence>MSVWMVIGVVGFTKVHGVGIGWGWLWIERGAIFVAVALVATGGGNVSSVEIVFSGDEQEEAEEDRGGACVQNKKAMELEQVLHMKGGEGEHSYYNNSSYQKYVILKARPIFEEAVTKLCSESLPEDCFRMVDMGCSSGPNTLLPLSQIVETMDSTCRTLNPGKAPALQFFLNDLPGNDFNTIFRSLLPNFHGKLEKFNKLGPCFVAAMPGSFHGRLFPDNYLHFAHSSFSLHFLSQVPEGLVSESGMPLNKGNICMAKTSPPSVHKALLEQFEKDFTSFLASRSLEMISGGRMVLHTMGRSDQNPACKNGIELWELAGETLKDMVDEGRIEESILDSYNIPAYCPSAQEVRQLIERDGSFNIARFEEFDIKWDASIGDYGPELVSDNRAKGKLVSNHMRAISEPLLASQFGCAIMDDLFDRVSLKYADYLEKGIGMVHNLVISLVKK</sequence>
<reference evidence="5" key="1">
    <citation type="submission" date="2022-02" db="EMBL/GenBank/DDBJ databases">
        <authorList>
            <person name="Henning P.M."/>
            <person name="McCubbin A.G."/>
            <person name="Shore J.S."/>
        </authorList>
    </citation>
    <scope>NUCLEOTIDE SEQUENCE</scope>
    <source>
        <strain evidence="5">F60SS</strain>
        <tissue evidence="5">Leaves</tissue>
    </source>
</reference>
<dbReference type="EMBL" id="JAKUCV010004798">
    <property type="protein sequence ID" value="KAJ4834016.1"/>
    <property type="molecule type" value="Genomic_DNA"/>
</dbReference>
<reference evidence="5" key="2">
    <citation type="journal article" date="2023" name="Plants (Basel)">
        <title>Annotation of the Turnera subulata (Passifloraceae) Draft Genome Reveals the S-Locus Evolved after the Divergence of Turneroideae from Passifloroideae in a Stepwise Manner.</title>
        <authorList>
            <person name="Henning P.M."/>
            <person name="Roalson E.H."/>
            <person name="Mir W."/>
            <person name="McCubbin A.G."/>
            <person name="Shore J.S."/>
        </authorList>
    </citation>
    <scope>NUCLEOTIDE SEQUENCE</scope>
    <source>
        <strain evidence="5">F60SS</strain>
    </source>
</reference>
<dbReference type="GO" id="GO:0008168">
    <property type="term" value="F:methyltransferase activity"/>
    <property type="evidence" value="ECO:0007669"/>
    <property type="project" value="UniProtKB-KW"/>
</dbReference>
<evidence type="ECO:0000256" key="1">
    <source>
        <dbReference type="ARBA" id="ARBA00022603"/>
    </source>
</evidence>
<dbReference type="Proteomes" id="UP001141552">
    <property type="component" value="Unassembled WGS sequence"/>
</dbReference>
<dbReference type="GO" id="GO:0032259">
    <property type="term" value="P:methylation"/>
    <property type="evidence" value="ECO:0007669"/>
    <property type="project" value="UniProtKB-KW"/>
</dbReference>
<name>A0A9Q0J951_9ROSI</name>
<dbReference type="InterPro" id="IPR042086">
    <property type="entry name" value="MeTrfase_capping"/>
</dbReference>
<dbReference type="SUPFAM" id="SSF53335">
    <property type="entry name" value="S-adenosyl-L-methionine-dependent methyltransferases"/>
    <property type="match status" value="1"/>
</dbReference>
<comment type="caution">
    <text evidence="5">The sequence shown here is derived from an EMBL/GenBank/DDBJ whole genome shotgun (WGS) entry which is preliminary data.</text>
</comment>
<dbReference type="OrthoDB" id="1523883at2759"/>